<dbReference type="EMBL" id="APPZ01000007">
    <property type="protein sequence ID" value="ENV72519.1"/>
    <property type="molecule type" value="Genomic_DNA"/>
</dbReference>
<name>N9CPT4_ACIJO</name>
<sequence length="68" mass="7840">MEKALSLLIVSIKPLHCHSAVAFLWIKKLEGYLLDLLNPYKKEKSSFGVLGQRKCSLLIDEMYVMTER</sequence>
<dbReference type="AlphaFoldDB" id="N9CPT4"/>
<protein>
    <submittedName>
        <fullName evidence="1">Uncharacterized protein</fullName>
    </submittedName>
</protein>
<evidence type="ECO:0000313" key="1">
    <source>
        <dbReference type="EMBL" id="ENV72519.1"/>
    </source>
</evidence>
<dbReference type="HOGENOM" id="CLU_2784458_0_0_6"/>
<organism evidence="1 2">
    <name type="scientific">Acinetobacter johnsonii ANC 3681</name>
    <dbReference type="NCBI Taxonomy" id="1217662"/>
    <lineage>
        <taxon>Bacteria</taxon>
        <taxon>Pseudomonadati</taxon>
        <taxon>Pseudomonadota</taxon>
        <taxon>Gammaproteobacteria</taxon>
        <taxon>Moraxellales</taxon>
        <taxon>Moraxellaceae</taxon>
        <taxon>Acinetobacter</taxon>
    </lineage>
</organism>
<comment type="caution">
    <text evidence="1">The sequence shown here is derived from an EMBL/GenBank/DDBJ whole genome shotgun (WGS) entry which is preliminary data.</text>
</comment>
<proteinExistence type="predicted"/>
<evidence type="ECO:0000313" key="2">
    <source>
        <dbReference type="Proteomes" id="UP000018444"/>
    </source>
</evidence>
<accession>N9CPT4</accession>
<dbReference type="Proteomes" id="UP000018444">
    <property type="component" value="Unassembled WGS sequence"/>
</dbReference>
<reference evidence="1 2" key="1">
    <citation type="submission" date="2013-02" db="EMBL/GenBank/DDBJ databases">
        <title>The Genome Sequence of Acinetobacter johnsonii ANC 3681.</title>
        <authorList>
            <consortium name="The Broad Institute Genome Sequencing Platform"/>
            <consortium name="The Broad Institute Genome Sequencing Center for Infectious Disease"/>
            <person name="Cerqueira G."/>
            <person name="Feldgarden M."/>
            <person name="Courvalin P."/>
            <person name="Perichon B."/>
            <person name="Grillot-Courvalin C."/>
            <person name="Clermont D."/>
            <person name="Rocha E."/>
            <person name="Yoon E.-J."/>
            <person name="Nemec A."/>
            <person name="Walker B."/>
            <person name="Young S.K."/>
            <person name="Zeng Q."/>
            <person name="Gargeya S."/>
            <person name="Fitzgerald M."/>
            <person name="Haas B."/>
            <person name="Abouelleil A."/>
            <person name="Alvarado L."/>
            <person name="Arachchi H.M."/>
            <person name="Berlin A.M."/>
            <person name="Chapman S.B."/>
            <person name="Dewar J."/>
            <person name="Goldberg J."/>
            <person name="Griggs A."/>
            <person name="Gujja S."/>
            <person name="Hansen M."/>
            <person name="Howarth C."/>
            <person name="Imamovic A."/>
            <person name="Larimer J."/>
            <person name="McCowan C."/>
            <person name="Murphy C."/>
            <person name="Neiman D."/>
            <person name="Pearson M."/>
            <person name="Priest M."/>
            <person name="Roberts A."/>
            <person name="Saif S."/>
            <person name="Shea T."/>
            <person name="Sisk P."/>
            <person name="Sykes S."/>
            <person name="Wortman J."/>
            <person name="Nusbaum C."/>
            <person name="Birren B."/>
        </authorList>
    </citation>
    <scope>NUCLEOTIDE SEQUENCE [LARGE SCALE GENOMIC DNA]</scope>
    <source>
        <strain evidence="1 2">ANC 3681</strain>
    </source>
</reference>
<gene>
    <name evidence="1" type="ORF">F946_01994</name>
</gene>